<evidence type="ECO:0000313" key="1">
    <source>
        <dbReference type="EMBL" id="BAD38303.1"/>
    </source>
</evidence>
<protein>
    <submittedName>
        <fullName evidence="1">Uncharacterized protein</fullName>
    </submittedName>
</protein>
<name>Q67U68_ORYSJ</name>
<sequence>MGRCGARRRCKMAWGGAGSRQRGGAAACDASFQRLPPTGSGLHEVGVCGSDSRLYRPPLSSACLIRP</sequence>
<organism evidence="1 2">
    <name type="scientific">Oryza sativa subsp. japonica</name>
    <name type="common">Rice</name>
    <dbReference type="NCBI Taxonomy" id="39947"/>
    <lineage>
        <taxon>Eukaryota</taxon>
        <taxon>Viridiplantae</taxon>
        <taxon>Streptophyta</taxon>
        <taxon>Embryophyta</taxon>
        <taxon>Tracheophyta</taxon>
        <taxon>Spermatophyta</taxon>
        <taxon>Magnoliopsida</taxon>
        <taxon>Liliopsida</taxon>
        <taxon>Poales</taxon>
        <taxon>Poaceae</taxon>
        <taxon>BOP clade</taxon>
        <taxon>Oryzoideae</taxon>
        <taxon>Oryzeae</taxon>
        <taxon>Oryzinae</taxon>
        <taxon>Oryza</taxon>
        <taxon>Oryza sativa</taxon>
    </lineage>
</organism>
<gene>
    <name evidence="1" type="primary">P0404G03.18</name>
</gene>
<evidence type="ECO:0000313" key="2">
    <source>
        <dbReference type="Proteomes" id="UP000000763"/>
    </source>
</evidence>
<accession>Q67U68</accession>
<dbReference type="EMBL" id="AP005656">
    <property type="protein sequence ID" value="BAD38303.1"/>
    <property type="molecule type" value="Genomic_DNA"/>
</dbReference>
<dbReference type="Proteomes" id="UP000000763">
    <property type="component" value="Chromosome 6"/>
</dbReference>
<reference evidence="2" key="2">
    <citation type="journal article" date="2008" name="Nucleic Acids Res.">
        <title>The rice annotation project database (RAP-DB): 2008 update.</title>
        <authorList>
            <consortium name="The rice annotation project (RAP)"/>
        </authorList>
    </citation>
    <scope>GENOME REANNOTATION</scope>
    <source>
        <strain evidence="2">cv. Nipponbare</strain>
    </source>
</reference>
<dbReference type="AlphaFoldDB" id="Q67U68"/>
<reference evidence="2" key="1">
    <citation type="journal article" date="2005" name="Nature">
        <title>The map-based sequence of the rice genome.</title>
        <authorList>
            <consortium name="International rice genome sequencing project (IRGSP)"/>
            <person name="Matsumoto T."/>
            <person name="Wu J."/>
            <person name="Kanamori H."/>
            <person name="Katayose Y."/>
            <person name="Fujisawa M."/>
            <person name="Namiki N."/>
            <person name="Mizuno H."/>
            <person name="Yamamoto K."/>
            <person name="Antonio B.A."/>
            <person name="Baba T."/>
            <person name="Sakata K."/>
            <person name="Nagamura Y."/>
            <person name="Aoki H."/>
            <person name="Arikawa K."/>
            <person name="Arita K."/>
            <person name="Bito T."/>
            <person name="Chiden Y."/>
            <person name="Fujitsuka N."/>
            <person name="Fukunaka R."/>
            <person name="Hamada M."/>
            <person name="Harada C."/>
            <person name="Hayashi A."/>
            <person name="Hijishita S."/>
            <person name="Honda M."/>
            <person name="Hosokawa S."/>
            <person name="Ichikawa Y."/>
            <person name="Idonuma A."/>
            <person name="Iijima M."/>
            <person name="Ikeda M."/>
            <person name="Ikeno M."/>
            <person name="Ito K."/>
            <person name="Ito S."/>
            <person name="Ito T."/>
            <person name="Ito Y."/>
            <person name="Ito Y."/>
            <person name="Iwabuchi A."/>
            <person name="Kamiya K."/>
            <person name="Karasawa W."/>
            <person name="Kurita K."/>
            <person name="Katagiri S."/>
            <person name="Kikuta A."/>
            <person name="Kobayashi H."/>
            <person name="Kobayashi N."/>
            <person name="Machita K."/>
            <person name="Maehara T."/>
            <person name="Masukawa M."/>
            <person name="Mizubayashi T."/>
            <person name="Mukai Y."/>
            <person name="Nagasaki H."/>
            <person name="Nagata Y."/>
            <person name="Naito S."/>
            <person name="Nakashima M."/>
            <person name="Nakama Y."/>
            <person name="Nakamichi Y."/>
            <person name="Nakamura M."/>
            <person name="Meguro A."/>
            <person name="Negishi M."/>
            <person name="Ohta I."/>
            <person name="Ohta T."/>
            <person name="Okamoto M."/>
            <person name="Ono N."/>
            <person name="Saji S."/>
            <person name="Sakaguchi M."/>
            <person name="Sakai K."/>
            <person name="Shibata M."/>
            <person name="Shimokawa T."/>
            <person name="Song J."/>
            <person name="Takazaki Y."/>
            <person name="Terasawa K."/>
            <person name="Tsugane M."/>
            <person name="Tsuji K."/>
            <person name="Ueda S."/>
            <person name="Waki K."/>
            <person name="Yamagata H."/>
            <person name="Yamamoto M."/>
            <person name="Yamamoto S."/>
            <person name="Yamane H."/>
            <person name="Yoshiki S."/>
            <person name="Yoshihara R."/>
            <person name="Yukawa K."/>
            <person name="Zhong H."/>
            <person name="Yano M."/>
            <person name="Yuan Q."/>
            <person name="Ouyang S."/>
            <person name="Liu J."/>
            <person name="Jones K.M."/>
            <person name="Gansberger K."/>
            <person name="Moffat K."/>
            <person name="Hill J."/>
            <person name="Bera J."/>
            <person name="Fadrosh D."/>
            <person name="Jin S."/>
            <person name="Johri S."/>
            <person name="Kim M."/>
            <person name="Overton L."/>
            <person name="Reardon M."/>
            <person name="Tsitrin T."/>
            <person name="Vuong H."/>
            <person name="Weaver B."/>
            <person name="Ciecko A."/>
            <person name="Tallon L."/>
            <person name="Jackson J."/>
            <person name="Pai G."/>
            <person name="Aken S.V."/>
            <person name="Utterback T."/>
            <person name="Reidmuller S."/>
            <person name="Feldblyum T."/>
            <person name="Hsiao J."/>
            <person name="Zismann V."/>
            <person name="Iobst S."/>
            <person name="de Vazeille A.R."/>
            <person name="Buell C.R."/>
            <person name="Ying K."/>
            <person name="Li Y."/>
            <person name="Lu T."/>
            <person name="Huang Y."/>
            <person name="Zhao Q."/>
            <person name="Feng Q."/>
            <person name="Zhang L."/>
            <person name="Zhu J."/>
            <person name="Weng Q."/>
            <person name="Mu J."/>
            <person name="Lu Y."/>
            <person name="Fan D."/>
            <person name="Liu Y."/>
            <person name="Guan J."/>
            <person name="Zhang Y."/>
            <person name="Yu S."/>
            <person name="Liu X."/>
            <person name="Zhang Y."/>
            <person name="Hong G."/>
            <person name="Han B."/>
            <person name="Choisne N."/>
            <person name="Demange N."/>
            <person name="Orjeda G."/>
            <person name="Samain S."/>
            <person name="Cattolico L."/>
            <person name="Pelletier E."/>
            <person name="Couloux A."/>
            <person name="Segurens B."/>
            <person name="Wincker P."/>
            <person name="D'Hont A."/>
            <person name="Scarpelli C."/>
            <person name="Weissenbach J."/>
            <person name="Salanoubat M."/>
            <person name="Quetier F."/>
            <person name="Yu Y."/>
            <person name="Kim H.R."/>
            <person name="Rambo T."/>
            <person name="Currie J."/>
            <person name="Collura K."/>
            <person name="Luo M."/>
            <person name="Yang T."/>
            <person name="Ammiraju J.S.S."/>
            <person name="Engler F."/>
            <person name="Soderlund C."/>
            <person name="Wing R.A."/>
            <person name="Palmer L.E."/>
            <person name="de la Bastide M."/>
            <person name="Spiegel L."/>
            <person name="Nascimento L."/>
            <person name="Zutavern T."/>
            <person name="O'Shaughnessy A."/>
            <person name="Dike S."/>
            <person name="Dedhia N."/>
            <person name="Preston R."/>
            <person name="Balija V."/>
            <person name="McCombie W.R."/>
            <person name="Chow T."/>
            <person name="Chen H."/>
            <person name="Chung M."/>
            <person name="Chen C."/>
            <person name="Shaw J."/>
            <person name="Wu H."/>
            <person name="Hsiao K."/>
            <person name="Chao Y."/>
            <person name="Chu M."/>
            <person name="Cheng C."/>
            <person name="Hour A."/>
            <person name="Lee P."/>
            <person name="Lin S."/>
            <person name="Lin Y."/>
            <person name="Liou J."/>
            <person name="Liu S."/>
            <person name="Hsing Y."/>
            <person name="Raghuvanshi S."/>
            <person name="Mohanty A."/>
            <person name="Bharti A.K."/>
            <person name="Gaur A."/>
            <person name="Gupta V."/>
            <person name="Kumar D."/>
            <person name="Ravi V."/>
            <person name="Vij S."/>
            <person name="Kapur A."/>
            <person name="Khurana P."/>
            <person name="Khurana P."/>
            <person name="Khurana J.P."/>
            <person name="Tyagi A.K."/>
            <person name="Gaikwad K."/>
            <person name="Singh A."/>
            <person name="Dalal V."/>
            <person name="Srivastava S."/>
            <person name="Dixit A."/>
            <person name="Pal A.K."/>
            <person name="Ghazi I.A."/>
            <person name="Yadav M."/>
            <person name="Pandit A."/>
            <person name="Bhargava A."/>
            <person name="Sureshbabu K."/>
            <person name="Batra K."/>
            <person name="Sharma T.R."/>
            <person name="Mohapatra T."/>
            <person name="Singh N.K."/>
            <person name="Messing J."/>
            <person name="Nelson A.B."/>
            <person name="Fuks G."/>
            <person name="Kavchok S."/>
            <person name="Keizer G."/>
            <person name="Linton E."/>
            <person name="Llaca V."/>
            <person name="Song R."/>
            <person name="Tanyolac B."/>
            <person name="Young S."/>
            <person name="Ho-Il K."/>
            <person name="Hahn J.H."/>
            <person name="Sangsakoo G."/>
            <person name="Vanavichit A."/>
            <person name="de Mattos Luiz.A.T."/>
            <person name="Zimmer P.D."/>
            <person name="Malone G."/>
            <person name="Dellagostin O."/>
            <person name="de Oliveira A.C."/>
            <person name="Bevan M."/>
            <person name="Bancroft I."/>
            <person name="Minx P."/>
            <person name="Cordum H."/>
            <person name="Wilson R."/>
            <person name="Cheng Z."/>
            <person name="Jin W."/>
            <person name="Jiang J."/>
            <person name="Leong S.A."/>
            <person name="Iwama H."/>
            <person name="Gojobori T."/>
            <person name="Itoh T."/>
            <person name="Niimura Y."/>
            <person name="Fujii Y."/>
            <person name="Habara T."/>
            <person name="Sakai H."/>
            <person name="Sato Y."/>
            <person name="Wilson G."/>
            <person name="Kumar K."/>
            <person name="McCouch S."/>
            <person name="Juretic N."/>
            <person name="Hoen D."/>
            <person name="Wright S."/>
            <person name="Bruskiewich R."/>
            <person name="Bureau T."/>
            <person name="Miyao A."/>
            <person name="Hirochika H."/>
            <person name="Nishikawa T."/>
            <person name="Kadowaki K."/>
            <person name="Sugiura M."/>
            <person name="Burr B."/>
            <person name="Sasaki T."/>
        </authorList>
    </citation>
    <scope>NUCLEOTIDE SEQUENCE [LARGE SCALE GENOMIC DNA]</scope>
    <source>
        <strain evidence="2">cv. Nipponbare</strain>
    </source>
</reference>
<proteinExistence type="predicted"/>